<keyword evidence="4" id="KW-0479">Metal-binding</keyword>
<evidence type="ECO:0000256" key="2">
    <source>
        <dbReference type="ARBA" id="ARBA00010973"/>
    </source>
</evidence>
<dbReference type="InterPro" id="IPR011330">
    <property type="entry name" value="Glyco_hydro/deAcase_b/a-brl"/>
</dbReference>
<dbReference type="CDD" id="cd10917">
    <property type="entry name" value="CE4_NodB_like_6s_7s"/>
    <property type="match status" value="1"/>
</dbReference>
<evidence type="ECO:0000313" key="9">
    <source>
        <dbReference type="Proteomes" id="UP000192872"/>
    </source>
</evidence>
<dbReference type="GO" id="GO:0046872">
    <property type="term" value="F:metal ion binding"/>
    <property type="evidence" value="ECO:0007669"/>
    <property type="project" value="UniProtKB-KW"/>
</dbReference>
<dbReference type="GO" id="GO:0016810">
    <property type="term" value="F:hydrolase activity, acting on carbon-nitrogen (but not peptide) bonds"/>
    <property type="evidence" value="ECO:0007669"/>
    <property type="project" value="InterPro"/>
</dbReference>
<evidence type="ECO:0000256" key="1">
    <source>
        <dbReference type="ARBA" id="ARBA00003236"/>
    </source>
</evidence>
<gene>
    <name evidence="8" type="ORF">A4S15_11550</name>
</gene>
<dbReference type="AlphaFoldDB" id="A0A1W9HVX6"/>
<dbReference type="Pfam" id="PF01522">
    <property type="entry name" value="Polysacc_deac_1"/>
    <property type="match status" value="1"/>
</dbReference>
<evidence type="ECO:0000256" key="4">
    <source>
        <dbReference type="ARBA" id="ARBA00022723"/>
    </source>
</evidence>
<comment type="caution">
    <text evidence="8">The sequence shown here is derived from an EMBL/GenBank/DDBJ whole genome shotgun (WGS) entry which is preliminary data.</text>
</comment>
<dbReference type="EMBL" id="LWDL01000019">
    <property type="protein sequence ID" value="OQW51452.1"/>
    <property type="molecule type" value="Genomic_DNA"/>
</dbReference>
<accession>A0A1W9HVX6</accession>
<dbReference type="GO" id="GO:0005975">
    <property type="term" value="P:carbohydrate metabolic process"/>
    <property type="evidence" value="ECO:0007669"/>
    <property type="project" value="InterPro"/>
</dbReference>
<dbReference type="PANTHER" id="PTHR10587">
    <property type="entry name" value="GLYCOSYL TRANSFERASE-RELATED"/>
    <property type="match status" value="1"/>
</dbReference>
<dbReference type="Proteomes" id="UP000192872">
    <property type="component" value="Unassembled WGS sequence"/>
</dbReference>
<comment type="similarity">
    <text evidence="2">Belongs to the polysaccharide deacetylase family.</text>
</comment>
<dbReference type="STRING" id="1827387.A4S15_11550"/>
<evidence type="ECO:0000313" key="8">
    <source>
        <dbReference type="EMBL" id="OQW51452.1"/>
    </source>
</evidence>
<dbReference type="GO" id="GO:0016020">
    <property type="term" value="C:membrane"/>
    <property type="evidence" value="ECO:0007669"/>
    <property type="project" value="TreeGrafter"/>
</dbReference>
<evidence type="ECO:0000256" key="6">
    <source>
        <dbReference type="ARBA" id="ARBA00032976"/>
    </source>
</evidence>
<proteinExistence type="inferred from homology"/>
<evidence type="ECO:0000256" key="3">
    <source>
        <dbReference type="ARBA" id="ARBA00020071"/>
    </source>
</evidence>
<protein>
    <recommendedName>
        <fullName evidence="3">Chitooligosaccharide deacetylase</fullName>
    </recommendedName>
    <alternativeName>
        <fullName evidence="6">Nodulation protein B</fullName>
    </alternativeName>
</protein>
<name>A0A1W9HVX6_9HYPH</name>
<dbReference type="InterPro" id="IPR002509">
    <property type="entry name" value="NODB_dom"/>
</dbReference>
<sequence>MIHQFNQVTPLLRRWAALAGAVLCVGGAAPITDKTCTNPEALGVARTLEINTAGGVHFGRFQYPGTVPLAPREVVLTFDDGPRGALTRSVLASLAAECTKATFFMIGRNAAADPATARQVALAGHTIGHHSMTHPAPMTMILPARAIADIAAGEKAVRNALGDQQHRFAPGFFRYPGLWNPPDVDRWLNELSIGVFGIDAHARDWDIRDPDELINITMTRLEQVGAGMLLLHDIQPVTVKALPRLLRTLKVHGWHVVHMVEAKAKTALRPTAD</sequence>
<evidence type="ECO:0000259" key="7">
    <source>
        <dbReference type="PROSITE" id="PS51677"/>
    </source>
</evidence>
<reference evidence="8 9" key="1">
    <citation type="journal article" date="2017" name="Water Res.">
        <title>Comammox in drinking water systems.</title>
        <authorList>
            <person name="Wang Y."/>
            <person name="Ma L."/>
            <person name="Mao Y."/>
            <person name="Jiang X."/>
            <person name="Xia Y."/>
            <person name="Yu K."/>
            <person name="Li B."/>
            <person name="Zhang T."/>
        </authorList>
    </citation>
    <scope>NUCLEOTIDE SEQUENCE [LARGE SCALE GENOMIC DNA]</scope>
    <source>
        <strain evidence="8">SG_bin8</strain>
    </source>
</reference>
<dbReference type="InterPro" id="IPR050248">
    <property type="entry name" value="Polysacc_deacetylase_ArnD"/>
</dbReference>
<evidence type="ECO:0000256" key="5">
    <source>
        <dbReference type="ARBA" id="ARBA00022801"/>
    </source>
</evidence>
<keyword evidence="5" id="KW-0378">Hydrolase</keyword>
<dbReference type="SUPFAM" id="SSF88713">
    <property type="entry name" value="Glycoside hydrolase/deacetylase"/>
    <property type="match status" value="1"/>
</dbReference>
<dbReference type="PANTHER" id="PTHR10587:SF133">
    <property type="entry name" value="CHITIN DEACETYLASE 1-RELATED"/>
    <property type="match status" value="1"/>
</dbReference>
<organism evidence="8 9">
    <name type="scientific">Candidatus Raskinella chloraquaticus</name>
    <dbReference type="NCBI Taxonomy" id="1951219"/>
    <lineage>
        <taxon>Bacteria</taxon>
        <taxon>Pseudomonadati</taxon>
        <taxon>Pseudomonadota</taxon>
        <taxon>Alphaproteobacteria</taxon>
        <taxon>Hyphomicrobiales</taxon>
        <taxon>Phreatobacteraceae</taxon>
        <taxon>Candidatus Raskinella</taxon>
    </lineage>
</organism>
<dbReference type="PROSITE" id="PS51677">
    <property type="entry name" value="NODB"/>
    <property type="match status" value="1"/>
</dbReference>
<dbReference type="Gene3D" id="3.20.20.370">
    <property type="entry name" value="Glycoside hydrolase/deacetylase"/>
    <property type="match status" value="1"/>
</dbReference>
<feature type="domain" description="NodB homology" evidence="7">
    <location>
        <begin position="72"/>
        <end position="257"/>
    </location>
</feature>
<comment type="function">
    <text evidence="1">Is involved in generating a small heat-stable compound (Nod), an acylated oligomer of N-acetylglucosamine, that stimulates mitosis in various plant protoplasts.</text>
</comment>
<dbReference type="RefSeq" id="WP_376802392.1">
    <property type="nucleotide sequence ID" value="NZ_DBNB01000015.1"/>
</dbReference>